<comment type="caution">
    <text evidence="1">The sequence shown here is derived from an EMBL/GenBank/DDBJ whole genome shotgun (WGS) entry which is preliminary data.</text>
</comment>
<protein>
    <submittedName>
        <fullName evidence="1">Uncharacterized protein</fullName>
    </submittedName>
</protein>
<dbReference type="Proteomes" id="UP000886998">
    <property type="component" value="Unassembled WGS sequence"/>
</dbReference>
<dbReference type="EMBL" id="BMAV01013204">
    <property type="protein sequence ID" value="GFY60562.1"/>
    <property type="molecule type" value="Genomic_DNA"/>
</dbReference>
<gene>
    <name evidence="1" type="ORF">TNIN_230031</name>
</gene>
<name>A0A8X6XUP2_9ARAC</name>
<evidence type="ECO:0000313" key="2">
    <source>
        <dbReference type="Proteomes" id="UP000886998"/>
    </source>
</evidence>
<sequence length="122" mass="13870">MRYKRANMRNENMPSPTYNHLILRCPTIKKTAEMVVRRHASENSEADTLANYTSIGKVSGYGMKILRVTIQIWTTFAINMLVGEVVWLRTPCEQNSICPSLAETELKCEIDHIITPDAVLTD</sequence>
<keyword evidence="2" id="KW-1185">Reference proteome</keyword>
<proteinExistence type="predicted"/>
<organism evidence="1 2">
    <name type="scientific">Trichonephila inaurata madagascariensis</name>
    <dbReference type="NCBI Taxonomy" id="2747483"/>
    <lineage>
        <taxon>Eukaryota</taxon>
        <taxon>Metazoa</taxon>
        <taxon>Ecdysozoa</taxon>
        <taxon>Arthropoda</taxon>
        <taxon>Chelicerata</taxon>
        <taxon>Arachnida</taxon>
        <taxon>Araneae</taxon>
        <taxon>Araneomorphae</taxon>
        <taxon>Entelegynae</taxon>
        <taxon>Araneoidea</taxon>
        <taxon>Nephilidae</taxon>
        <taxon>Trichonephila</taxon>
        <taxon>Trichonephila inaurata</taxon>
    </lineage>
</organism>
<evidence type="ECO:0000313" key="1">
    <source>
        <dbReference type="EMBL" id="GFY60562.1"/>
    </source>
</evidence>
<dbReference type="AlphaFoldDB" id="A0A8X6XUP2"/>
<accession>A0A8X6XUP2</accession>
<reference evidence="1" key="1">
    <citation type="submission" date="2020-08" db="EMBL/GenBank/DDBJ databases">
        <title>Multicomponent nature underlies the extraordinary mechanical properties of spider dragline silk.</title>
        <authorList>
            <person name="Kono N."/>
            <person name="Nakamura H."/>
            <person name="Mori M."/>
            <person name="Yoshida Y."/>
            <person name="Ohtoshi R."/>
            <person name="Malay A.D."/>
            <person name="Moran D.A.P."/>
            <person name="Tomita M."/>
            <person name="Numata K."/>
            <person name="Arakawa K."/>
        </authorList>
    </citation>
    <scope>NUCLEOTIDE SEQUENCE</scope>
</reference>